<name>A0A1I6PE38_9SPHI</name>
<dbReference type="AlphaFoldDB" id="A0A1I6PE38"/>
<accession>A0A1I6PE38</accession>
<dbReference type="GO" id="GO:0044205">
    <property type="term" value="P:'de novo' UMP biosynthetic process"/>
    <property type="evidence" value="ECO:0007669"/>
    <property type="project" value="UniProtKB-UniRule"/>
</dbReference>
<dbReference type="GO" id="GO:0006207">
    <property type="term" value="P:'de novo' pyrimidine nucleobase biosynthetic process"/>
    <property type="evidence" value="ECO:0007669"/>
    <property type="project" value="InterPro"/>
</dbReference>
<comment type="catalytic activity">
    <reaction evidence="6 7">
        <text>orotidine 5'-phosphate + H(+) = UMP + CO2</text>
        <dbReference type="Rhea" id="RHEA:11596"/>
        <dbReference type="ChEBI" id="CHEBI:15378"/>
        <dbReference type="ChEBI" id="CHEBI:16526"/>
        <dbReference type="ChEBI" id="CHEBI:57538"/>
        <dbReference type="ChEBI" id="CHEBI:57865"/>
        <dbReference type="EC" id="4.1.1.23"/>
    </reaction>
</comment>
<dbReference type="CDD" id="cd04725">
    <property type="entry name" value="OMP_decarboxylase_like"/>
    <property type="match status" value="1"/>
</dbReference>
<feature type="active site" description="Proton donor" evidence="7">
    <location>
        <position position="93"/>
    </location>
</feature>
<evidence type="ECO:0000313" key="9">
    <source>
        <dbReference type="EMBL" id="SFS38433.1"/>
    </source>
</evidence>
<dbReference type="EC" id="4.1.1.23" evidence="7"/>
<dbReference type="Pfam" id="PF00215">
    <property type="entry name" value="OMPdecase"/>
    <property type="match status" value="1"/>
</dbReference>
<keyword evidence="3 7" id="KW-0210">Decarboxylase</keyword>
<evidence type="ECO:0000256" key="1">
    <source>
        <dbReference type="ARBA" id="ARBA00004861"/>
    </source>
</evidence>
<dbReference type="InterPro" id="IPR013785">
    <property type="entry name" value="Aldolase_TIM"/>
</dbReference>
<organism evidence="9 10">
    <name type="scientific">Sphingobacterium wenxiniae</name>
    <dbReference type="NCBI Taxonomy" id="683125"/>
    <lineage>
        <taxon>Bacteria</taxon>
        <taxon>Pseudomonadati</taxon>
        <taxon>Bacteroidota</taxon>
        <taxon>Sphingobacteriia</taxon>
        <taxon>Sphingobacteriales</taxon>
        <taxon>Sphingobacteriaceae</taxon>
        <taxon>Sphingobacterium</taxon>
    </lineage>
</organism>
<reference evidence="9 10" key="1">
    <citation type="submission" date="2016-10" db="EMBL/GenBank/DDBJ databases">
        <authorList>
            <person name="de Groot N.N."/>
        </authorList>
    </citation>
    <scope>NUCLEOTIDE SEQUENCE [LARGE SCALE GENOMIC DNA]</scope>
    <source>
        <strain evidence="9 10">DSM 22789</strain>
    </source>
</reference>
<comment type="similarity">
    <text evidence="2 7">Belongs to the OMP decarboxylase family. Type 2 subfamily.</text>
</comment>
<dbReference type="InterPro" id="IPR011060">
    <property type="entry name" value="RibuloseP-bd_barrel"/>
</dbReference>
<dbReference type="Gene3D" id="3.20.20.70">
    <property type="entry name" value="Aldolase class I"/>
    <property type="match status" value="1"/>
</dbReference>
<dbReference type="Proteomes" id="UP000198785">
    <property type="component" value="Unassembled WGS sequence"/>
</dbReference>
<protein>
    <recommendedName>
        <fullName evidence="7">Orotidine 5'-phosphate decarboxylase</fullName>
        <ecNumber evidence="7">4.1.1.23</ecNumber>
    </recommendedName>
    <alternativeName>
        <fullName evidence="7">OMP decarboxylase</fullName>
        <shortName evidence="7">OMPDCase</shortName>
        <shortName evidence="7">OMPdecase</shortName>
    </alternativeName>
</protein>
<dbReference type="FunFam" id="3.20.20.70:FF:000157">
    <property type="entry name" value="Orotidine 5'-phosphate decarboxylase"/>
    <property type="match status" value="1"/>
</dbReference>
<gene>
    <name evidence="7" type="primary">pyrF</name>
    <name evidence="9" type="ORF">SAMN05660206_101416</name>
</gene>
<keyword evidence="4 7" id="KW-0665">Pyrimidine biosynthesis</keyword>
<evidence type="ECO:0000313" key="10">
    <source>
        <dbReference type="Proteomes" id="UP000198785"/>
    </source>
</evidence>
<keyword evidence="10" id="KW-1185">Reference proteome</keyword>
<dbReference type="STRING" id="683125.SAMN05660206_101416"/>
<evidence type="ECO:0000256" key="3">
    <source>
        <dbReference type="ARBA" id="ARBA00022793"/>
    </source>
</evidence>
<evidence type="ECO:0000256" key="5">
    <source>
        <dbReference type="ARBA" id="ARBA00023239"/>
    </source>
</evidence>
<dbReference type="PANTHER" id="PTHR43375:SF1">
    <property type="entry name" value="OROTIDINE 5'-PHOSPHATE DECARBOXYLASE"/>
    <property type="match status" value="1"/>
</dbReference>
<dbReference type="EMBL" id="FOZZ01000001">
    <property type="protein sequence ID" value="SFS38433.1"/>
    <property type="molecule type" value="Genomic_DNA"/>
</dbReference>
<dbReference type="GO" id="GO:0004590">
    <property type="term" value="F:orotidine-5'-phosphate decarboxylase activity"/>
    <property type="evidence" value="ECO:0007669"/>
    <property type="project" value="UniProtKB-UniRule"/>
</dbReference>
<proteinExistence type="inferred from homology"/>
<dbReference type="RefSeq" id="WP_093363478.1">
    <property type="nucleotide sequence ID" value="NZ_FOZZ01000001.1"/>
</dbReference>
<dbReference type="InterPro" id="IPR011995">
    <property type="entry name" value="OMPdecase_type-2"/>
</dbReference>
<feature type="domain" description="Orotidine 5'-phosphate decarboxylase" evidence="8">
    <location>
        <begin position="16"/>
        <end position="256"/>
    </location>
</feature>
<dbReference type="PANTHER" id="PTHR43375">
    <property type="entry name" value="OROTIDINE 5'-PHOSPHATE DECARBOXYLASE"/>
    <property type="match status" value="1"/>
</dbReference>
<dbReference type="OrthoDB" id="9808470at2"/>
<dbReference type="NCBIfam" id="TIGR02127">
    <property type="entry name" value="pyrF_sub2"/>
    <property type="match status" value="1"/>
</dbReference>
<dbReference type="HAMAP" id="MF_01215">
    <property type="entry name" value="OMPdecase_type2"/>
    <property type="match status" value="1"/>
</dbReference>
<evidence type="ECO:0000256" key="6">
    <source>
        <dbReference type="ARBA" id="ARBA00049157"/>
    </source>
</evidence>
<evidence type="ECO:0000256" key="4">
    <source>
        <dbReference type="ARBA" id="ARBA00022975"/>
    </source>
</evidence>
<evidence type="ECO:0000259" key="8">
    <source>
        <dbReference type="SMART" id="SM00934"/>
    </source>
</evidence>
<comment type="pathway">
    <text evidence="1 7">Pyrimidine metabolism; UMP biosynthesis via de novo pathway; UMP from orotate: step 2/2.</text>
</comment>
<keyword evidence="5 7" id="KW-0456">Lyase</keyword>
<dbReference type="InterPro" id="IPR001754">
    <property type="entry name" value="OMPdeCOase_dom"/>
</dbReference>
<dbReference type="SMART" id="SM00934">
    <property type="entry name" value="OMPdecase"/>
    <property type="match status" value="1"/>
</dbReference>
<evidence type="ECO:0000256" key="2">
    <source>
        <dbReference type="ARBA" id="ARBA00008847"/>
    </source>
</evidence>
<dbReference type="SUPFAM" id="SSF51366">
    <property type="entry name" value="Ribulose-phoshate binding barrel"/>
    <property type="match status" value="1"/>
</dbReference>
<evidence type="ECO:0000256" key="7">
    <source>
        <dbReference type="HAMAP-Rule" id="MF_01215"/>
    </source>
</evidence>
<sequence length="278" mass="30911">MTRNELITQIKAKKSFLCVGLDTDITKIPEHLLGEEDPIFTFNKQIIEATEDLCVAYKPNIAFYECYGVKGWQSLQKTWQALPKNCLSIADAKRGDIGNTSKMYAQAFFDEETSGLGFDAITIAPYMGNDSVTPFLEFEGKWAIVLALTSNQGSQDFQNFENGEGQTLFSYVLDKVNTWGNKENLMYVVGATRGEAFLKIREHAPEHFLLVPGVGAQGGSLQDVCRYGMNKDCGLLVNSTRGIIYASQGKDFAEKAREEALKLQQEMEEELLKAGIIA</sequence>
<dbReference type="UniPathway" id="UPA00070">
    <property type="reaction ID" value="UER00120"/>
</dbReference>